<dbReference type="InterPro" id="IPR036097">
    <property type="entry name" value="HisK_dim/P_sf"/>
</dbReference>
<gene>
    <name evidence="10" type="ORF">SAMN05421819_1589</name>
</gene>
<dbReference type="PROSITE" id="PS50109">
    <property type="entry name" value="HIS_KIN"/>
    <property type="match status" value="1"/>
</dbReference>
<dbReference type="CDD" id="cd00082">
    <property type="entry name" value="HisKA"/>
    <property type="match status" value="1"/>
</dbReference>
<proteinExistence type="predicted"/>
<dbReference type="EC" id="2.7.13.3" evidence="2"/>
<organism evidence="10 11">
    <name type="scientific">Bryocella elongata</name>
    <dbReference type="NCBI Taxonomy" id="863522"/>
    <lineage>
        <taxon>Bacteria</taxon>
        <taxon>Pseudomonadati</taxon>
        <taxon>Acidobacteriota</taxon>
        <taxon>Terriglobia</taxon>
        <taxon>Terriglobales</taxon>
        <taxon>Acidobacteriaceae</taxon>
        <taxon>Bryocella</taxon>
    </lineage>
</organism>
<dbReference type="Gene3D" id="1.10.287.130">
    <property type="match status" value="1"/>
</dbReference>
<dbReference type="InterPro" id="IPR029016">
    <property type="entry name" value="GAF-like_dom_sf"/>
</dbReference>
<feature type="domain" description="Histidine kinase" evidence="9">
    <location>
        <begin position="195"/>
        <end position="400"/>
    </location>
</feature>
<protein>
    <recommendedName>
        <fullName evidence="2">histidine kinase</fullName>
        <ecNumber evidence="2">2.7.13.3</ecNumber>
    </recommendedName>
</protein>
<dbReference type="RefSeq" id="WP_103932503.1">
    <property type="nucleotide sequence ID" value="NZ_FNVA01000002.1"/>
</dbReference>
<dbReference type="PANTHER" id="PTHR43065">
    <property type="entry name" value="SENSOR HISTIDINE KINASE"/>
    <property type="match status" value="1"/>
</dbReference>
<dbReference type="AlphaFoldDB" id="A0A1H5WJH4"/>
<dbReference type="SUPFAM" id="SSF47384">
    <property type="entry name" value="Homodimeric domain of signal transducing histidine kinase"/>
    <property type="match status" value="1"/>
</dbReference>
<dbReference type="OrthoDB" id="224978at2"/>
<dbReference type="SMART" id="SM00388">
    <property type="entry name" value="HisKA"/>
    <property type="match status" value="1"/>
</dbReference>
<evidence type="ECO:0000259" key="9">
    <source>
        <dbReference type="PROSITE" id="PS50109"/>
    </source>
</evidence>
<evidence type="ECO:0000313" key="11">
    <source>
        <dbReference type="Proteomes" id="UP000236728"/>
    </source>
</evidence>
<dbReference type="GO" id="GO:0000155">
    <property type="term" value="F:phosphorelay sensor kinase activity"/>
    <property type="evidence" value="ECO:0007669"/>
    <property type="project" value="InterPro"/>
</dbReference>
<dbReference type="InterPro" id="IPR005467">
    <property type="entry name" value="His_kinase_dom"/>
</dbReference>
<dbReference type="Pfam" id="PF02518">
    <property type="entry name" value="HATPase_c"/>
    <property type="match status" value="1"/>
</dbReference>
<dbReference type="SMART" id="SM00387">
    <property type="entry name" value="HATPase_c"/>
    <property type="match status" value="1"/>
</dbReference>
<evidence type="ECO:0000256" key="2">
    <source>
        <dbReference type="ARBA" id="ARBA00012438"/>
    </source>
</evidence>
<keyword evidence="4" id="KW-0808">Transferase</keyword>
<dbReference type="PANTHER" id="PTHR43065:SF10">
    <property type="entry name" value="PEROXIDE STRESS-ACTIVATED HISTIDINE KINASE MAK3"/>
    <property type="match status" value="1"/>
</dbReference>
<dbReference type="InterPro" id="IPR004358">
    <property type="entry name" value="Sig_transdc_His_kin-like_C"/>
</dbReference>
<accession>A0A1H5WJH4</accession>
<keyword evidence="3" id="KW-0597">Phosphoprotein</keyword>
<dbReference type="GO" id="GO:0005524">
    <property type="term" value="F:ATP binding"/>
    <property type="evidence" value="ECO:0007669"/>
    <property type="project" value="UniProtKB-KW"/>
</dbReference>
<evidence type="ECO:0000256" key="7">
    <source>
        <dbReference type="ARBA" id="ARBA00022840"/>
    </source>
</evidence>
<evidence type="ECO:0000256" key="6">
    <source>
        <dbReference type="ARBA" id="ARBA00022777"/>
    </source>
</evidence>
<evidence type="ECO:0000313" key="10">
    <source>
        <dbReference type="EMBL" id="SEF99047.1"/>
    </source>
</evidence>
<reference evidence="10 11" key="1">
    <citation type="submission" date="2016-10" db="EMBL/GenBank/DDBJ databases">
        <authorList>
            <person name="de Groot N.N."/>
        </authorList>
    </citation>
    <scope>NUCLEOTIDE SEQUENCE [LARGE SCALE GENOMIC DNA]</scope>
    <source>
        <strain evidence="10 11">DSM 22489</strain>
    </source>
</reference>
<evidence type="ECO:0000256" key="3">
    <source>
        <dbReference type="ARBA" id="ARBA00022553"/>
    </source>
</evidence>
<evidence type="ECO:0000256" key="1">
    <source>
        <dbReference type="ARBA" id="ARBA00000085"/>
    </source>
</evidence>
<dbReference type="EMBL" id="FNVA01000002">
    <property type="protein sequence ID" value="SEF99047.1"/>
    <property type="molecule type" value="Genomic_DNA"/>
</dbReference>
<name>A0A1H5WJH4_9BACT</name>
<keyword evidence="11" id="KW-1185">Reference proteome</keyword>
<dbReference type="InterPro" id="IPR003594">
    <property type="entry name" value="HATPase_dom"/>
</dbReference>
<keyword evidence="6" id="KW-0418">Kinase</keyword>
<evidence type="ECO:0000256" key="4">
    <source>
        <dbReference type="ARBA" id="ARBA00022679"/>
    </source>
</evidence>
<comment type="catalytic activity">
    <reaction evidence="1">
        <text>ATP + protein L-histidine = ADP + protein N-phospho-L-histidine.</text>
        <dbReference type="EC" id="2.7.13.3"/>
    </reaction>
</comment>
<keyword evidence="5" id="KW-0547">Nucleotide-binding</keyword>
<dbReference type="PRINTS" id="PR00344">
    <property type="entry name" value="BCTRLSENSOR"/>
</dbReference>
<sequence length="400" mass="43665">MHETIEFPRTGIRPLDPLAFEVLSSTARLLIQDGDPDTLCQAVFAILRDSHSIDVYIHYLVTPDGTHLQLASAGGSTEVREAIGTSMDFGSAVCGTVALRQKSLYLCLLGRTDAMTESIRGFGTRCYACYPLLANGRLLGTLSFGSTARDSFEQGELDLFSLIAEQVTLATERRRQIGQLQELERLAAAGRMSATLAHEINNPLHCLQNYLEELGDKVDSPDAKRLLERAGRQVDELAGITHRTLQMFRGDHATAVRCDLSSLARELLLDTRLPGNARLVSSIEPGVSVVAVPGELRQVIFNLLLNAAHFSPPGREIRLELRRATTTAEIRVTDQGPGIPAAARDRVFQPFFTTRGLEGTGIGLWASREMVRHIGGDMSFNSHPELHPGTSFVVTLPLAA</sequence>
<dbReference type="Gene3D" id="3.30.450.40">
    <property type="match status" value="1"/>
</dbReference>
<dbReference type="InterPro" id="IPR003018">
    <property type="entry name" value="GAF"/>
</dbReference>
<evidence type="ECO:0000256" key="8">
    <source>
        <dbReference type="ARBA" id="ARBA00023012"/>
    </source>
</evidence>
<keyword evidence="8" id="KW-0902">Two-component regulatory system</keyword>
<dbReference type="InterPro" id="IPR003661">
    <property type="entry name" value="HisK_dim/P_dom"/>
</dbReference>
<dbReference type="SMART" id="SM00065">
    <property type="entry name" value="GAF"/>
    <property type="match status" value="1"/>
</dbReference>
<dbReference type="Pfam" id="PF01590">
    <property type="entry name" value="GAF"/>
    <property type="match status" value="1"/>
</dbReference>
<dbReference type="Proteomes" id="UP000236728">
    <property type="component" value="Unassembled WGS sequence"/>
</dbReference>
<dbReference type="SUPFAM" id="SSF55874">
    <property type="entry name" value="ATPase domain of HSP90 chaperone/DNA topoisomerase II/histidine kinase"/>
    <property type="match status" value="1"/>
</dbReference>
<dbReference type="InterPro" id="IPR036890">
    <property type="entry name" value="HATPase_C_sf"/>
</dbReference>
<dbReference type="Pfam" id="PF00512">
    <property type="entry name" value="HisKA"/>
    <property type="match status" value="1"/>
</dbReference>
<dbReference type="Gene3D" id="3.30.565.10">
    <property type="entry name" value="Histidine kinase-like ATPase, C-terminal domain"/>
    <property type="match status" value="1"/>
</dbReference>
<keyword evidence="7" id="KW-0067">ATP-binding</keyword>
<evidence type="ECO:0000256" key="5">
    <source>
        <dbReference type="ARBA" id="ARBA00022741"/>
    </source>
</evidence>
<dbReference type="SUPFAM" id="SSF55781">
    <property type="entry name" value="GAF domain-like"/>
    <property type="match status" value="1"/>
</dbReference>